<evidence type="ECO:0000313" key="3">
    <source>
        <dbReference type="Proteomes" id="UP000242367"/>
    </source>
</evidence>
<dbReference type="InterPro" id="IPR011051">
    <property type="entry name" value="RmlC_Cupin_sf"/>
</dbReference>
<evidence type="ECO:0000259" key="1">
    <source>
        <dbReference type="Pfam" id="PF07883"/>
    </source>
</evidence>
<keyword evidence="3" id="KW-1185">Reference proteome</keyword>
<dbReference type="EMBL" id="MTBP01000001">
    <property type="protein sequence ID" value="POM27801.1"/>
    <property type="molecule type" value="Genomic_DNA"/>
</dbReference>
<accession>A0A2P4URX0</accession>
<dbReference type="Gene3D" id="2.60.120.10">
    <property type="entry name" value="Jelly Rolls"/>
    <property type="match status" value="1"/>
</dbReference>
<dbReference type="SUPFAM" id="SSF51182">
    <property type="entry name" value="RmlC-like cupins"/>
    <property type="match status" value="1"/>
</dbReference>
<protein>
    <recommendedName>
        <fullName evidence="1">Cupin type-2 domain-containing protein</fullName>
    </recommendedName>
</protein>
<comment type="caution">
    <text evidence="2">The sequence shown here is derived from an EMBL/GenBank/DDBJ whole genome shotgun (WGS) entry which is preliminary data.</text>
</comment>
<dbReference type="AlphaFoldDB" id="A0A2P4URX0"/>
<organism evidence="2 3">
    <name type="scientific">Actinomadura rubteroloni</name>
    <dbReference type="NCBI Taxonomy" id="1926885"/>
    <lineage>
        <taxon>Bacteria</taxon>
        <taxon>Bacillati</taxon>
        <taxon>Actinomycetota</taxon>
        <taxon>Actinomycetes</taxon>
        <taxon>Streptosporangiales</taxon>
        <taxon>Thermomonosporaceae</taxon>
        <taxon>Actinomadura</taxon>
    </lineage>
</organism>
<name>A0A2P4URX0_9ACTN</name>
<dbReference type="Proteomes" id="UP000242367">
    <property type="component" value="Unassembled WGS sequence"/>
</dbReference>
<dbReference type="InterPro" id="IPR014710">
    <property type="entry name" value="RmlC-like_jellyroll"/>
</dbReference>
<dbReference type="InterPro" id="IPR013096">
    <property type="entry name" value="Cupin_2"/>
</dbReference>
<dbReference type="Pfam" id="PF07883">
    <property type="entry name" value="Cupin_2"/>
    <property type="match status" value="1"/>
</dbReference>
<gene>
    <name evidence="2" type="ORF">BTM25_22230</name>
</gene>
<reference evidence="2 3" key="1">
    <citation type="journal article" date="2017" name="Chemistry">
        <title>Isolation, Biosynthesis and Chemical Modifications of Rubterolones A-F: Rare Tropolone Alkaloids from Actinomadura sp. 5-2.</title>
        <authorList>
            <person name="Guo H."/>
            <person name="Benndorf R."/>
            <person name="Leichnitz D."/>
            <person name="Klassen J.L."/>
            <person name="Vollmers J."/>
            <person name="Gorls H."/>
            <person name="Steinacker M."/>
            <person name="Weigel C."/>
            <person name="Dahse H.M."/>
            <person name="Kaster A.K."/>
            <person name="de Beer Z.W."/>
            <person name="Poulsen M."/>
            <person name="Beemelmanns C."/>
        </authorList>
    </citation>
    <scope>NUCLEOTIDE SEQUENCE [LARGE SCALE GENOMIC DNA]</scope>
    <source>
        <strain evidence="2 3">5-2</strain>
    </source>
</reference>
<dbReference type="RefSeq" id="WP_103562575.1">
    <property type="nucleotide sequence ID" value="NZ_MTBP01000001.1"/>
</dbReference>
<feature type="domain" description="Cupin type-2" evidence="1">
    <location>
        <begin position="37"/>
        <end position="91"/>
    </location>
</feature>
<proteinExistence type="predicted"/>
<evidence type="ECO:0000313" key="2">
    <source>
        <dbReference type="EMBL" id="POM27801.1"/>
    </source>
</evidence>
<sequence length="125" mass="12871">MTVIRHADARRTETPNAVMTTLASPAQGGADLSVWRTEMGGGAAGPRHTSGTGQVWTFLTGSAAVDLGGDRLDLAEGDTAVLPADVPRQVTAGPDGFTAVVAAQAGTVVYDVGGRDERIVPDWVR</sequence>